<dbReference type="AlphaFoldDB" id="A8RMH6"/>
<comment type="caution">
    <text evidence="1">The sequence shown here is derived from an EMBL/GenBank/DDBJ whole genome shotgun (WGS) entry which is preliminary data.</text>
</comment>
<dbReference type="Proteomes" id="UP000005396">
    <property type="component" value="Unassembled WGS sequence"/>
</dbReference>
<gene>
    <name evidence="1" type="ORF">CLOBOL_01912</name>
</gene>
<sequence length="92" mass="10288">MRVKQIPGIMIKQAGGIRMEECCGINIEQEMTIENLYCFIRASLQALQSTGGYGEADFVCPLCGKKAHIKRLKGELYNTGEIGCRCGYSFRF</sequence>
<dbReference type="EMBL" id="ABCC02000021">
    <property type="protein sequence ID" value="EDP17672.1"/>
    <property type="molecule type" value="Genomic_DNA"/>
</dbReference>
<evidence type="ECO:0000313" key="1">
    <source>
        <dbReference type="EMBL" id="EDP17672.1"/>
    </source>
</evidence>
<evidence type="ECO:0000313" key="2">
    <source>
        <dbReference type="Proteomes" id="UP000005396"/>
    </source>
</evidence>
<accession>A8RMH6</accession>
<dbReference type="HOGENOM" id="CLU_196598_0_0_9"/>
<dbReference type="PaxDb" id="411902-CLOBOL_01912"/>
<dbReference type="eggNOG" id="ENOG5030FUE">
    <property type="taxonomic scope" value="Bacteria"/>
</dbReference>
<proteinExistence type="predicted"/>
<reference evidence="1 2" key="1">
    <citation type="submission" date="2007-08" db="EMBL/GenBank/DDBJ databases">
        <authorList>
            <person name="Fulton L."/>
            <person name="Clifton S."/>
            <person name="Fulton B."/>
            <person name="Xu J."/>
            <person name="Minx P."/>
            <person name="Pepin K.H."/>
            <person name="Johnson M."/>
            <person name="Thiruvilangam P."/>
            <person name="Bhonagiri V."/>
            <person name="Nash W.E."/>
            <person name="Mardis E.R."/>
            <person name="Wilson R.K."/>
        </authorList>
    </citation>
    <scope>NUCLEOTIDE SEQUENCE [LARGE SCALE GENOMIC DNA]</scope>
    <source>
        <strain evidence="2">ATCC BAA-613 / DSM 15670 / CCUG 46953 / JCM 12243 / WAL 16351</strain>
    </source>
</reference>
<organism evidence="1 2">
    <name type="scientific">Enterocloster bolteae (strain ATCC BAA-613 / DSM 15670 / CCUG 46953 / JCM 12243 / WAL 16351)</name>
    <name type="common">Clostridium bolteae</name>
    <dbReference type="NCBI Taxonomy" id="411902"/>
    <lineage>
        <taxon>Bacteria</taxon>
        <taxon>Bacillati</taxon>
        <taxon>Bacillota</taxon>
        <taxon>Clostridia</taxon>
        <taxon>Lachnospirales</taxon>
        <taxon>Lachnospiraceae</taxon>
        <taxon>Enterocloster</taxon>
    </lineage>
</organism>
<name>A8RMH6_ENTBW</name>
<reference evidence="1 2" key="2">
    <citation type="submission" date="2007-09" db="EMBL/GenBank/DDBJ databases">
        <title>Draft genome sequence of Clostridium bolteae (ATCC BAA-613).</title>
        <authorList>
            <person name="Sudarsanam P."/>
            <person name="Ley R."/>
            <person name="Guruge J."/>
            <person name="Turnbaugh P.J."/>
            <person name="Mahowald M."/>
            <person name="Liep D."/>
            <person name="Gordon J."/>
        </authorList>
    </citation>
    <scope>NUCLEOTIDE SEQUENCE [LARGE SCALE GENOMIC DNA]</scope>
    <source>
        <strain evidence="2">ATCC BAA-613 / DSM 15670 / CCUG 46953 / JCM 12243 / WAL 16351</strain>
    </source>
</reference>
<protein>
    <submittedName>
        <fullName evidence="1">Uncharacterized protein</fullName>
    </submittedName>
</protein>